<protein>
    <recommendedName>
        <fullName evidence="7">APCDD1 domain-containing protein</fullName>
    </recommendedName>
</protein>
<dbReference type="GO" id="GO:0005886">
    <property type="term" value="C:plasma membrane"/>
    <property type="evidence" value="ECO:0007669"/>
    <property type="project" value="InterPro"/>
</dbReference>
<keyword evidence="9" id="KW-1185">Reference proteome</keyword>
<gene>
    <name evidence="8" type="ORF">DPMN_070437</name>
</gene>
<evidence type="ECO:0000313" key="8">
    <source>
        <dbReference type="EMBL" id="KAH3710939.1"/>
    </source>
</evidence>
<evidence type="ECO:0000256" key="3">
    <source>
        <dbReference type="ARBA" id="ARBA00022729"/>
    </source>
</evidence>
<evidence type="ECO:0000256" key="5">
    <source>
        <dbReference type="ARBA" id="ARBA00023180"/>
    </source>
</evidence>
<keyword evidence="3 6" id="KW-0732">Signal</keyword>
<name>A0A9D3Z663_DREPO</name>
<feature type="chain" id="PRO_5039675131" description="APCDD1 domain-containing protein" evidence="6">
    <location>
        <begin position="21"/>
        <end position="515"/>
    </location>
</feature>
<evidence type="ECO:0000256" key="1">
    <source>
        <dbReference type="ARBA" id="ARBA00004167"/>
    </source>
</evidence>
<dbReference type="InterPro" id="IPR029405">
    <property type="entry name" value="APCDD1_dom"/>
</dbReference>
<dbReference type="EMBL" id="JAIWYP010000014">
    <property type="protein sequence ID" value="KAH3710939.1"/>
    <property type="molecule type" value="Genomic_DNA"/>
</dbReference>
<organism evidence="8 9">
    <name type="scientific">Dreissena polymorpha</name>
    <name type="common">Zebra mussel</name>
    <name type="synonym">Mytilus polymorpha</name>
    <dbReference type="NCBI Taxonomy" id="45954"/>
    <lineage>
        <taxon>Eukaryota</taxon>
        <taxon>Metazoa</taxon>
        <taxon>Spiralia</taxon>
        <taxon>Lophotrochozoa</taxon>
        <taxon>Mollusca</taxon>
        <taxon>Bivalvia</taxon>
        <taxon>Autobranchia</taxon>
        <taxon>Heteroconchia</taxon>
        <taxon>Euheterodonta</taxon>
        <taxon>Imparidentia</taxon>
        <taxon>Neoheterodontei</taxon>
        <taxon>Myida</taxon>
        <taxon>Dreissenoidea</taxon>
        <taxon>Dreissenidae</taxon>
        <taxon>Dreissena</taxon>
    </lineage>
</organism>
<dbReference type="OrthoDB" id="5985602at2759"/>
<dbReference type="PANTHER" id="PTHR31021:SF1">
    <property type="entry name" value="CHROMOSOME UNDETERMINED SCAFFOLD_56, WHOLE GENOME SHOTGUN SEQUENCE"/>
    <property type="match status" value="1"/>
</dbReference>
<dbReference type="PANTHER" id="PTHR31021">
    <property type="entry name" value="ADENOMATOSIS POLYPOSIS COLI DOWN-REGULATED 1"/>
    <property type="match status" value="1"/>
</dbReference>
<reference evidence="8" key="1">
    <citation type="journal article" date="2019" name="bioRxiv">
        <title>The Genome of the Zebra Mussel, Dreissena polymorpha: A Resource for Invasive Species Research.</title>
        <authorList>
            <person name="McCartney M.A."/>
            <person name="Auch B."/>
            <person name="Kono T."/>
            <person name="Mallez S."/>
            <person name="Zhang Y."/>
            <person name="Obille A."/>
            <person name="Becker A."/>
            <person name="Abrahante J.E."/>
            <person name="Garbe J."/>
            <person name="Badalamenti J.P."/>
            <person name="Herman A."/>
            <person name="Mangelson H."/>
            <person name="Liachko I."/>
            <person name="Sullivan S."/>
            <person name="Sone E.D."/>
            <person name="Koren S."/>
            <person name="Silverstein K.A.T."/>
            <person name="Beckman K.B."/>
            <person name="Gohl D.M."/>
        </authorList>
    </citation>
    <scope>NUCLEOTIDE SEQUENCE</scope>
    <source>
        <strain evidence="8">Duluth1</strain>
        <tissue evidence="8">Whole animal</tissue>
    </source>
</reference>
<accession>A0A9D3Z663</accession>
<proteinExistence type="predicted"/>
<reference evidence="8" key="2">
    <citation type="submission" date="2020-11" db="EMBL/GenBank/DDBJ databases">
        <authorList>
            <person name="McCartney M.A."/>
            <person name="Auch B."/>
            <person name="Kono T."/>
            <person name="Mallez S."/>
            <person name="Becker A."/>
            <person name="Gohl D.M."/>
            <person name="Silverstein K.A.T."/>
            <person name="Koren S."/>
            <person name="Bechman K.B."/>
            <person name="Herman A."/>
            <person name="Abrahante J.E."/>
            <person name="Garbe J."/>
        </authorList>
    </citation>
    <scope>NUCLEOTIDE SEQUENCE</scope>
    <source>
        <strain evidence="8">Duluth1</strain>
        <tissue evidence="8">Whole animal</tissue>
    </source>
</reference>
<feature type="domain" description="APCDD1" evidence="7">
    <location>
        <begin position="276"/>
        <end position="469"/>
    </location>
</feature>
<dbReference type="GO" id="GO:0017147">
    <property type="term" value="F:Wnt-protein binding"/>
    <property type="evidence" value="ECO:0007669"/>
    <property type="project" value="InterPro"/>
</dbReference>
<sequence length="515" mass="58278">MGAELILILLSVIGCLSTQAIKSRDLHHAPWAEDDCRRTLRESLAVSVNARTPPKFNGKWTSSGCENRPGPEFVIRKYAFRKSGFTAQLFYYADEDCSHVTHYVNARGTVRLVHESWRTPGGFEFRYQLTEVQIIPYTDTKAKEFGKLMRRYCSESSVNSVKTFRKFDIFKFPRKRNAREDGGATAEDFDCTKLFNFTMNEIQLIRVERRIEKSISGAVTRRELHLGDVSTDVTQRRQYVPTHYQAPLVKPWVQGCDVCRMISQASHRHPPVLPRRQHSAVALPGEWISQRCETRPNGQFLTRHLSFLGWRSFQGMYEFFRDPLCKESSYSIAIKGTYARTGASAAIPSASEFVFKTTKLKITPNDYQMLMFMNSYSGSKCGDAGSWKLGVTQDVTSTDGCVLLGITLPHVEHEIVKTEYDNSKSYLYTGQRPSDFVSMAISKNRPTSFQMPMIKCGGDNLIVEEVLPLFEQYSGNINSDSAVVEITGNSSAYRHHATSVLLFVALLSHCVLVGH</sequence>
<feature type="signal peptide" evidence="6">
    <location>
        <begin position="1"/>
        <end position="20"/>
    </location>
</feature>
<comment type="caution">
    <text evidence="8">The sequence shown here is derived from an EMBL/GenBank/DDBJ whole genome shotgun (WGS) entry which is preliminary data.</text>
</comment>
<evidence type="ECO:0000313" key="9">
    <source>
        <dbReference type="Proteomes" id="UP000828390"/>
    </source>
</evidence>
<evidence type="ECO:0000256" key="4">
    <source>
        <dbReference type="ARBA" id="ARBA00023136"/>
    </source>
</evidence>
<keyword evidence="5" id="KW-0325">Glycoprotein</keyword>
<dbReference type="Pfam" id="PF14921">
    <property type="entry name" value="APCDDC"/>
    <property type="match status" value="2"/>
</dbReference>
<evidence type="ECO:0000256" key="2">
    <source>
        <dbReference type="ARBA" id="ARBA00022692"/>
    </source>
</evidence>
<feature type="domain" description="APCDD1" evidence="7">
    <location>
        <begin position="35"/>
        <end position="275"/>
    </location>
</feature>
<keyword evidence="4" id="KW-0472">Membrane</keyword>
<dbReference type="SMART" id="SM01352">
    <property type="entry name" value="APCDDC"/>
    <property type="match status" value="2"/>
</dbReference>
<evidence type="ECO:0000256" key="6">
    <source>
        <dbReference type="SAM" id="SignalP"/>
    </source>
</evidence>
<dbReference type="InterPro" id="IPR042425">
    <property type="entry name" value="APCDD1"/>
</dbReference>
<dbReference type="GO" id="GO:0030178">
    <property type="term" value="P:negative regulation of Wnt signaling pathway"/>
    <property type="evidence" value="ECO:0007669"/>
    <property type="project" value="InterPro"/>
</dbReference>
<dbReference type="AlphaFoldDB" id="A0A9D3Z663"/>
<dbReference type="Proteomes" id="UP000828390">
    <property type="component" value="Unassembled WGS sequence"/>
</dbReference>
<comment type="subcellular location">
    <subcellularLocation>
        <location evidence="1">Membrane</location>
        <topology evidence="1">Single-pass membrane protein</topology>
    </subcellularLocation>
</comment>
<evidence type="ECO:0000259" key="7">
    <source>
        <dbReference type="SMART" id="SM01352"/>
    </source>
</evidence>
<keyword evidence="2" id="KW-0812">Transmembrane</keyword>